<dbReference type="SUPFAM" id="SSF48452">
    <property type="entry name" value="TPR-like"/>
    <property type="match status" value="1"/>
</dbReference>
<dbReference type="InterPro" id="IPR012944">
    <property type="entry name" value="SusD_RagB_dom"/>
</dbReference>
<gene>
    <name evidence="8" type="ORF">ASU31_00985</name>
</gene>
<dbReference type="InterPro" id="IPR011990">
    <property type="entry name" value="TPR-like_helical_dom_sf"/>
</dbReference>
<evidence type="ECO:0000256" key="3">
    <source>
        <dbReference type="ARBA" id="ARBA00022729"/>
    </source>
</evidence>
<feature type="domain" description="RagB/SusD" evidence="6">
    <location>
        <begin position="266"/>
        <end position="526"/>
    </location>
</feature>
<evidence type="ECO:0000259" key="7">
    <source>
        <dbReference type="Pfam" id="PF14322"/>
    </source>
</evidence>
<accession>A0A0T5VVK9</accession>
<dbReference type="Proteomes" id="UP000051950">
    <property type="component" value="Unassembled WGS sequence"/>
</dbReference>
<name>A0A0T5VVK9_9SPHI</name>
<dbReference type="RefSeq" id="WP_057930530.1">
    <property type="nucleotide sequence ID" value="NZ_LMZQ01000001.1"/>
</dbReference>
<dbReference type="Pfam" id="PF14322">
    <property type="entry name" value="SusD-like_3"/>
    <property type="match status" value="1"/>
</dbReference>
<sequence length="536" mass="57593">MKRYIKQIIAMATLVSLSTTGCKKEFFNRPPEDQYTVGGYYTTAAQVQSSTNALYAAPWFGWNTKVSWAITEMASGNGRSGSDDVKAFGNFSVSNGNFELSAAWNSLFTVVAQSNAVIYNLPTVPASVPVSVVNNALGEAHVLRALAYFHLVRIFGNVPIIENPLDFVGSPSTIRTNPVTDVYKFIINDLKFGEANCTPNVAGSGHVSSGSASALMAKVYLYMQDYANAKAQAEKVINSHEFGLFGVDVAGRTYADLFKIANNNNKESIIALQWLSNGGYGFGNGMQASLAYSSAITQTGDGYGVLAPTFDLIDAYSSNDQRRKATIMLPGDYYPELNQAGGGYTLPANAGSQGTHAQIKKYVTGSPADNGGKSAFQSTGMNTYMLRLADMYLIAAEAILGASVGSSPTGLPLTASTSDVTAVKYLNTIRQRAGLGVVSSFTFQDLLKERRLEFAIEGDYWFDLCRIDGFNVTSHPKAIAIIKAQDRGDSSNDTPPVRYGNGYFTPVDANFLLPYPATEVANDPALALPPVPYTFK</sequence>
<evidence type="ECO:0000313" key="9">
    <source>
        <dbReference type="Proteomes" id="UP000051950"/>
    </source>
</evidence>
<comment type="similarity">
    <text evidence="2">Belongs to the SusD family.</text>
</comment>
<keyword evidence="5" id="KW-0998">Cell outer membrane</keyword>
<organism evidence="8 9">
    <name type="scientific">Pedobacter ginsenosidimutans</name>
    <dbReference type="NCBI Taxonomy" id="687842"/>
    <lineage>
        <taxon>Bacteria</taxon>
        <taxon>Pseudomonadati</taxon>
        <taxon>Bacteroidota</taxon>
        <taxon>Sphingobacteriia</taxon>
        <taxon>Sphingobacteriales</taxon>
        <taxon>Sphingobacteriaceae</taxon>
        <taxon>Pedobacter</taxon>
    </lineage>
</organism>
<keyword evidence="3" id="KW-0732">Signal</keyword>
<dbReference type="AlphaFoldDB" id="A0A0T5VVK9"/>
<keyword evidence="4" id="KW-0472">Membrane</keyword>
<evidence type="ECO:0000256" key="2">
    <source>
        <dbReference type="ARBA" id="ARBA00006275"/>
    </source>
</evidence>
<dbReference type="Pfam" id="PF07980">
    <property type="entry name" value="SusD_RagB"/>
    <property type="match status" value="1"/>
</dbReference>
<dbReference type="Gene3D" id="1.25.40.390">
    <property type="match status" value="1"/>
</dbReference>
<proteinExistence type="inferred from homology"/>
<dbReference type="GO" id="GO:0009279">
    <property type="term" value="C:cell outer membrane"/>
    <property type="evidence" value="ECO:0007669"/>
    <property type="project" value="UniProtKB-SubCell"/>
</dbReference>
<comment type="caution">
    <text evidence="8">The sequence shown here is derived from an EMBL/GenBank/DDBJ whole genome shotgun (WGS) entry which is preliminary data.</text>
</comment>
<dbReference type="InterPro" id="IPR033985">
    <property type="entry name" value="SusD-like_N"/>
</dbReference>
<dbReference type="STRING" id="687842.ASU31_00985"/>
<dbReference type="EMBL" id="LMZQ01000001">
    <property type="protein sequence ID" value="KRT17900.1"/>
    <property type="molecule type" value="Genomic_DNA"/>
</dbReference>
<protein>
    <recommendedName>
        <fullName evidence="10">Carbohydrate-binding protein SusD</fullName>
    </recommendedName>
</protein>
<evidence type="ECO:0000259" key="6">
    <source>
        <dbReference type="Pfam" id="PF07980"/>
    </source>
</evidence>
<evidence type="ECO:0008006" key="10">
    <source>
        <dbReference type="Google" id="ProtNLM"/>
    </source>
</evidence>
<evidence type="ECO:0000256" key="4">
    <source>
        <dbReference type="ARBA" id="ARBA00023136"/>
    </source>
</evidence>
<evidence type="ECO:0000256" key="1">
    <source>
        <dbReference type="ARBA" id="ARBA00004442"/>
    </source>
</evidence>
<evidence type="ECO:0000256" key="5">
    <source>
        <dbReference type="ARBA" id="ARBA00023237"/>
    </source>
</evidence>
<keyword evidence="9" id="KW-1185">Reference proteome</keyword>
<comment type="subcellular location">
    <subcellularLocation>
        <location evidence="1">Cell outer membrane</location>
    </subcellularLocation>
</comment>
<reference evidence="8 9" key="1">
    <citation type="submission" date="2015-11" db="EMBL/GenBank/DDBJ databases">
        <title>Sequence of Pedobacter ginsenosidimutans.</title>
        <authorList>
            <person name="Carson E."/>
            <person name="Keyser V."/>
            <person name="Newman J."/>
            <person name="Miller J."/>
        </authorList>
    </citation>
    <scope>NUCLEOTIDE SEQUENCE [LARGE SCALE GENOMIC DNA]</scope>
    <source>
        <strain evidence="8 9">KACC 14530</strain>
    </source>
</reference>
<dbReference type="OrthoDB" id="993981at2"/>
<dbReference type="PROSITE" id="PS51257">
    <property type="entry name" value="PROKAR_LIPOPROTEIN"/>
    <property type="match status" value="1"/>
</dbReference>
<evidence type="ECO:0000313" key="8">
    <source>
        <dbReference type="EMBL" id="KRT17900.1"/>
    </source>
</evidence>
<feature type="domain" description="SusD-like N-terminal" evidence="7">
    <location>
        <begin position="99"/>
        <end position="221"/>
    </location>
</feature>